<comment type="caution">
    <text evidence="3">The sequence shown here is derived from an EMBL/GenBank/DDBJ whole genome shotgun (WGS) entry which is preliminary data.</text>
</comment>
<accession>A0A1F6EBC9</accession>
<feature type="domain" description="DUF4015" evidence="2">
    <location>
        <begin position="61"/>
        <end position="395"/>
    </location>
</feature>
<feature type="signal peptide" evidence="1">
    <location>
        <begin position="1"/>
        <end position="22"/>
    </location>
</feature>
<reference evidence="3 4" key="1">
    <citation type="journal article" date="2016" name="Nat. Commun.">
        <title>Thousands of microbial genomes shed light on interconnected biogeochemical processes in an aquifer system.</title>
        <authorList>
            <person name="Anantharaman K."/>
            <person name="Brown C.T."/>
            <person name="Hug L.A."/>
            <person name="Sharon I."/>
            <person name="Castelle C.J."/>
            <person name="Probst A.J."/>
            <person name="Thomas B.C."/>
            <person name="Singh A."/>
            <person name="Wilkins M.J."/>
            <person name="Karaoz U."/>
            <person name="Brodie E.L."/>
            <person name="Williams K.H."/>
            <person name="Hubbard S.S."/>
            <person name="Banfield J.F."/>
        </authorList>
    </citation>
    <scope>NUCLEOTIDE SEQUENCE [LARGE SCALE GENOMIC DNA]</scope>
</reference>
<feature type="chain" id="PRO_5009524094" description="DUF4015 domain-containing protein" evidence="1">
    <location>
        <begin position="23"/>
        <end position="405"/>
    </location>
</feature>
<name>A0A1F6EBC9_9BACT</name>
<keyword evidence="1" id="KW-0732">Signal</keyword>
<organism evidence="3 4">
    <name type="scientific">Candidatus Kaiserbacteria bacterium RIFCSPHIGHO2_12_FULL_53_13</name>
    <dbReference type="NCBI Taxonomy" id="1798502"/>
    <lineage>
        <taxon>Bacteria</taxon>
        <taxon>Candidatus Kaiseribacteriota</taxon>
    </lineage>
</organism>
<dbReference type="SUPFAM" id="SSF51445">
    <property type="entry name" value="(Trans)glycosidases"/>
    <property type="match status" value="1"/>
</dbReference>
<gene>
    <name evidence="3" type="ORF">A3F27_03475</name>
</gene>
<dbReference type="Proteomes" id="UP000176689">
    <property type="component" value="Unassembled WGS sequence"/>
</dbReference>
<dbReference type="Pfam" id="PF13200">
    <property type="entry name" value="DUF4015"/>
    <property type="match status" value="1"/>
</dbReference>
<protein>
    <recommendedName>
        <fullName evidence="2">DUF4015 domain-containing protein</fullName>
    </recommendedName>
</protein>
<evidence type="ECO:0000259" key="2">
    <source>
        <dbReference type="Pfam" id="PF13200"/>
    </source>
</evidence>
<dbReference type="InterPro" id="IPR025275">
    <property type="entry name" value="DUF4015"/>
</dbReference>
<evidence type="ECO:0000256" key="1">
    <source>
        <dbReference type="SAM" id="SignalP"/>
    </source>
</evidence>
<dbReference type="AlphaFoldDB" id="A0A1F6EBC9"/>
<sequence length="405" mass="45462">MKLSKSALFLSTALIVATGATATVATSPKLAFVRGDVDASATSTSTKPNVLHIATPVPVRAIYMTQCVVGTPSMREDLLKLIDDTELNAVVIDIKDYTGKLAFTPEDPALKDSVSDQCGAKDMEEFIRKLHDKSIYVIGRITVFQDPYYTKIHPELAVKRLSDKSANWKDHKELSFIDVSAKPFWDYIVKIANASYNIGFDELNFDYIRFPSDGDMKDIYYSWGAGIEKSEALERFYIYLHDQLKSTGVVTSVDLFGMVTTNYDDLNIGQVLERAMPYFDFIDPMVYPSHYPTGFNGYKKVNEHSYDIVYFSMSEAVKRTVATTTSIGSFAYVRIGTSTPAVYAKPAYPATKMRPWLQSFDYPVTYTPAMVEAQLKATADAGLESWLIWDPANKYRSLREVLKSE</sequence>
<dbReference type="EMBL" id="MFLP01000020">
    <property type="protein sequence ID" value="OGG70890.1"/>
    <property type="molecule type" value="Genomic_DNA"/>
</dbReference>
<evidence type="ECO:0000313" key="3">
    <source>
        <dbReference type="EMBL" id="OGG70890.1"/>
    </source>
</evidence>
<evidence type="ECO:0000313" key="4">
    <source>
        <dbReference type="Proteomes" id="UP000176689"/>
    </source>
</evidence>
<proteinExistence type="predicted"/>
<dbReference type="InterPro" id="IPR017853">
    <property type="entry name" value="GH"/>
</dbReference>